<dbReference type="VEuPathDB" id="FungiDB:ASPFODRAFT_57911"/>
<proteinExistence type="predicted"/>
<sequence>MEHERYSRLFDVTCHKHLTSPDGLQLPKEACAAECVSRQYYRHRRRRLLETEGFRRRVLPWIDLAAAPRSMLRRQHIPIAIRSFLGAGGSRRPRTDLTTSVRLKRAAGSSGH</sequence>
<evidence type="ECO:0000256" key="1">
    <source>
        <dbReference type="SAM" id="MobiDB-lite"/>
    </source>
</evidence>
<gene>
    <name evidence="2" type="ORF">ASPFODRAFT_57911</name>
</gene>
<dbReference type="EMBL" id="KV878238">
    <property type="protein sequence ID" value="OJZ89159.1"/>
    <property type="molecule type" value="Genomic_DNA"/>
</dbReference>
<reference evidence="3" key="1">
    <citation type="journal article" date="2017" name="Genome Biol.">
        <title>Comparative genomics reveals high biological diversity and specific adaptations in the industrially and medically important fungal genus Aspergillus.</title>
        <authorList>
            <person name="de Vries R.P."/>
            <person name="Riley R."/>
            <person name="Wiebenga A."/>
            <person name="Aguilar-Osorio G."/>
            <person name="Amillis S."/>
            <person name="Uchima C.A."/>
            <person name="Anderluh G."/>
            <person name="Asadollahi M."/>
            <person name="Askin M."/>
            <person name="Barry K."/>
            <person name="Battaglia E."/>
            <person name="Bayram O."/>
            <person name="Benocci T."/>
            <person name="Braus-Stromeyer S.A."/>
            <person name="Caldana C."/>
            <person name="Canovas D."/>
            <person name="Cerqueira G.C."/>
            <person name="Chen F."/>
            <person name="Chen W."/>
            <person name="Choi C."/>
            <person name="Clum A."/>
            <person name="Dos Santos R.A."/>
            <person name="Damasio A.R."/>
            <person name="Diallinas G."/>
            <person name="Emri T."/>
            <person name="Fekete E."/>
            <person name="Flipphi M."/>
            <person name="Freyberg S."/>
            <person name="Gallo A."/>
            <person name="Gournas C."/>
            <person name="Habgood R."/>
            <person name="Hainaut M."/>
            <person name="Harispe M.L."/>
            <person name="Henrissat B."/>
            <person name="Hilden K.S."/>
            <person name="Hope R."/>
            <person name="Hossain A."/>
            <person name="Karabika E."/>
            <person name="Karaffa L."/>
            <person name="Karanyi Z."/>
            <person name="Krasevec N."/>
            <person name="Kuo A."/>
            <person name="Kusch H."/>
            <person name="LaButti K."/>
            <person name="Lagendijk E.L."/>
            <person name="Lapidus A."/>
            <person name="Levasseur A."/>
            <person name="Lindquist E."/>
            <person name="Lipzen A."/>
            <person name="Logrieco A.F."/>
            <person name="MacCabe A."/>
            <person name="Maekelae M.R."/>
            <person name="Malavazi I."/>
            <person name="Melin P."/>
            <person name="Meyer V."/>
            <person name="Mielnichuk N."/>
            <person name="Miskei M."/>
            <person name="Molnar A.P."/>
            <person name="Mule G."/>
            <person name="Ngan C.Y."/>
            <person name="Orejas M."/>
            <person name="Orosz E."/>
            <person name="Ouedraogo J.P."/>
            <person name="Overkamp K.M."/>
            <person name="Park H.-S."/>
            <person name="Perrone G."/>
            <person name="Piumi F."/>
            <person name="Punt P.J."/>
            <person name="Ram A.F."/>
            <person name="Ramon A."/>
            <person name="Rauscher S."/>
            <person name="Record E."/>
            <person name="Riano-Pachon D.M."/>
            <person name="Robert V."/>
            <person name="Roehrig J."/>
            <person name="Ruller R."/>
            <person name="Salamov A."/>
            <person name="Salih N.S."/>
            <person name="Samson R.A."/>
            <person name="Sandor E."/>
            <person name="Sanguinetti M."/>
            <person name="Schuetze T."/>
            <person name="Sepcic K."/>
            <person name="Shelest E."/>
            <person name="Sherlock G."/>
            <person name="Sophianopoulou V."/>
            <person name="Squina F.M."/>
            <person name="Sun H."/>
            <person name="Susca A."/>
            <person name="Todd R.B."/>
            <person name="Tsang A."/>
            <person name="Unkles S.E."/>
            <person name="van de Wiele N."/>
            <person name="van Rossen-Uffink D."/>
            <person name="Oliveira J.V."/>
            <person name="Vesth T.C."/>
            <person name="Visser J."/>
            <person name="Yu J.-H."/>
            <person name="Zhou M."/>
            <person name="Andersen M.R."/>
            <person name="Archer D.B."/>
            <person name="Baker S.E."/>
            <person name="Benoit I."/>
            <person name="Brakhage A.A."/>
            <person name="Braus G.H."/>
            <person name="Fischer R."/>
            <person name="Frisvad J.C."/>
            <person name="Goldman G.H."/>
            <person name="Houbraken J."/>
            <person name="Oakley B."/>
            <person name="Pocsi I."/>
            <person name="Scazzocchio C."/>
            <person name="Seiboth B."/>
            <person name="vanKuyk P.A."/>
            <person name="Wortman J."/>
            <person name="Dyer P.S."/>
            <person name="Grigoriev I.V."/>
        </authorList>
    </citation>
    <scope>NUCLEOTIDE SEQUENCE [LARGE SCALE GENOMIC DNA]</scope>
    <source>
        <strain evidence="3">CBS 106.47</strain>
    </source>
</reference>
<protein>
    <submittedName>
        <fullName evidence="2">Uncharacterized protein</fullName>
    </submittedName>
</protein>
<dbReference type="Proteomes" id="UP000184063">
    <property type="component" value="Unassembled WGS sequence"/>
</dbReference>
<accession>A0A1M3TQP7</accession>
<feature type="region of interest" description="Disordered" evidence="1">
    <location>
        <begin position="87"/>
        <end position="112"/>
    </location>
</feature>
<dbReference type="AlphaFoldDB" id="A0A1M3TQP7"/>
<evidence type="ECO:0000313" key="3">
    <source>
        <dbReference type="Proteomes" id="UP000184063"/>
    </source>
</evidence>
<name>A0A1M3TQP7_ASPLC</name>
<evidence type="ECO:0000313" key="2">
    <source>
        <dbReference type="EMBL" id="OJZ89159.1"/>
    </source>
</evidence>
<organism evidence="2 3">
    <name type="scientific">Aspergillus luchuensis (strain CBS 106.47)</name>
    <dbReference type="NCBI Taxonomy" id="1137211"/>
    <lineage>
        <taxon>Eukaryota</taxon>
        <taxon>Fungi</taxon>
        <taxon>Dikarya</taxon>
        <taxon>Ascomycota</taxon>
        <taxon>Pezizomycotina</taxon>
        <taxon>Eurotiomycetes</taxon>
        <taxon>Eurotiomycetidae</taxon>
        <taxon>Eurotiales</taxon>
        <taxon>Aspergillaceae</taxon>
        <taxon>Aspergillus</taxon>
        <taxon>Aspergillus subgen. Circumdati</taxon>
    </lineage>
</organism>